<dbReference type="AlphaFoldDB" id="A0A6T5U7G0"/>
<evidence type="ECO:0000313" key="2">
    <source>
        <dbReference type="EMBL" id="CAD9648974.1"/>
    </source>
</evidence>
<dbReference type="EMBL" id="HBHB01000680">
    <property type="protein sequence ID" value="CAD9648979.1"/>
    <property type="molecule type" value="Transcribed_RNA"/>
</dbReference>
<dbReference type="SUPFAM" id="SSF117892">
    <property type="entry name" value="Band 7/SPFH domain"/>
    <property type="match status" value="1"/>
</dbReference>
<dbReference type="Gene3D" id="3.30.479.30">
    <property type="entry name" value="Band 7 domain"/>
    <property type="match status" value="1"/>
</dbReference>
<accession>A0A6T5U7G0</accession>
<organism evidence="2">
    <name type="scientific">Lankesteria abbotti</name>
    <dbReference type="NCBI Taxonomy" id="340204"/>
    <lineage>
        <taxon>Eukaryota</taxon>
        <taxon>Sar</taxon>
        <taxon>Alveolata</taxon>
        <taxon>Apicomplexa</taxon>
        <taxon>Conoidasida</taxon>
        <taxon>Gregarinasina</taxon>
        <taxon>Eugregarinorida</taxon>
        <taxon>Lecudinidae</taxon>
        <taxon>Lankesteria</taxon>
    </lineage>
</organism>
<feature type="domain" description="Band 7" evidence="1">
    <location>
        <begin position="2"/>
        <end position="162"/>
    </location>
</feature>
<dbReference type="PANTHER" id="PTHR43327">
    <property type="entry name" value="STOMATIN-LIKE PROTEIN 2, MITOCHONDRIAL"/>
    <property type="match status" value="1"/>
</dbReference>
<name>A0A6T5U7G0_9APIC</name>
<dbReference type="EMBL" id="HBHB01000675">
    <property type="protein sequence ID" value="CAD9648974.1"/>
    <property type="molecule type" value="Transcribed_RNA"/>
</dbReference>
<evidence type="ECO:0000259" key="1">
    <source>
        <dbReference type="SMART" id="SM00244"/>
    </source>
</evidence>
<proteinExistence type="predicted"/>
<gene>
    <name evidence="2" type="ORF">LABB0372_LOCUS302</name>
    <name evidence="3" type="ORF">LABB0372_LOCUS305</name>
    <name evidence="4" type="ORF">LABB0372_LOCUS307</name>
</gene>
<dbReference type="InterPro" id="IPR001107">
    <property type="entry name" value="Band_7"/>
</dbReference>
<dbReference type="EMBL" id="HBHB01000678">
    <property type="protein sequence ID" value="CAD9648977.1"/>
    <property type="molecule type" value="Transcribed_RNA"/>
</dbReference>
<dbReference type="SMART" id="SM00244">
    <property type="entry name" value="PHB"/>
    <property type="match status" value="1"/>
</dbReference>
<dbReference type="InterPro" id="IPR050710">
    <property type="entry name" value="Band7/mec-2_domain"/>
</dbReference>
<sequence length="297" mass="33356">MGCFYSVPNDQVFVVEKCGRDDRIAHPGLLCIPVPGVWAVGGKLSTRVMQLDVEVETKTMDNVFVKLHVSIQYVVQLDKVFEAHYRLQDRDDQIRSYVFDTVRSAVPRQNLDETFESKDDIAKAIKEDLKPIMDNFGYTIVQALVTDVNPDQRVKNAMNEINASKQHRAATQEKAEAEKLLIVKRAQADAEAKYLQGQGIARQRAAIVEGLRESVTDFSHSFAGMEPKDVLDLVLITQYFDTLKELGVQSGKQTIFIPHNPGSLASLAEEIRGGVISNTTDSSRHRLSHEMRNKELI</sequence>
<dbReference type="InterPro" id="IPR036013">
    <property type="entry name" value="Band_7/SPFH_dom_sf"/>
</dbReference>
<reference evidence="2" key="1">
    <citation type="submission" date="2021-01" db="EMBL/GenBank/DDBJ databases">
        <authorList>
            <person name="Corre E."/>
            <person name="Pelletier E."/>
            <person name="Niang G."/>
            <person name="Scheremetjew M."/>
            <person name="Finn R."/>
            <person name="Kale V."/>
            <person name="Holt S."/>
            <person name="Cochrane G."/>
            <person name="Meng A."/>
            <person name="Brown T."/>
            <person name="Cohen L."/>
        </authorList>
    </citation>
    <scope>NUCLEOTIDE SEQUENCE</scope>
    <source>
        <strain evidence="2">Grappler Inlet BC</strain>
    </source>
</reference>
<protein>
    <recommendedName>
        <fullName evidence="1">Band 7 domain-containing protein</fullName>
    </recommendedName>
</protein>
<evidence type="ECO:0000313" key="4">
    <source>
        <dbReference type="EMBL" id="CAD9648979.1"/>
    </source>
</evidence>
<dbReference type="Pfam" id="PF01145">
    <property type="entry name" value="Band_7"/>
    <property type="match status" value="1"/>
</dbReference>
<dbReference type="PANTHER" id="PTHR43327:SF10">
    <property type="entry name" value="STOMATIN-LIKE PROTEIN 2, MITOCHONDRIAL"/>
    <property type="match status" value="1"/>
</dbReference>
<dbReference type="CDD" id="cd03407">
    <property type="entry name" value="SPFH_like_u4"/>
    <property type="match status" value="1"/>
</dbReference>
<evidence type="ECO:0000313" key="3">
    <source>
        <dbReference type="EMBL" id="CAD9648977.1"/>
    </source>
</evidence>